<keyword evidence="3" id="KW-1185">Reference proteome</keyword>
<dbReference type="AlphaFoldDB" id="A0A2G5SNZ2"/>
<proteinExistence type="predicted"/>
<evidence type="ECO:0000313" key="3">
    <source>
        <dbReference type="Proteomes" id="UP000230233"/>
    </source>
</evidence>
<dbReference type="PANTHER" id="PTHR34228:SF5">
    <property type="entry name" value="PHOSPHOLIPASE A(2)-RELATED"/>
    <property type="match status" value="1"/>
</dbReference>
<reference evidence="3" key="1">
    <citation type="submission" date="2017-10" db="EMBL/GenBank/DDBJ databases">
        <title>Rapid genome shrinkage in a self-fertile nematode reveals novel sperm competition proteins.</title>
        <authorList>
            <person name="Yin D."/>
            <person name="Schwarz E.M."/>
            <person name="Thomas C.G."/>
            <person name="Felde R.L."/>
            <person name="Korf I.F."/>
            <person name="Cutter A.D."/>
            <person name="Schartner C.M."/>
            <person name="Ralston E.J."/>
            <person name="Meyer B.J."/>
            <person name="Haag E.S."/>
        </authorList>
    </citation>
    <scope>NUCLEOTIDE SEQUENCE [LARGE SCALE GENOMIC DNA]</scope>
    <source>
        <strain evidence="3">JU1422</strain>
    </source>
</reference>
<comment type="caution">
    <text evidence="2">The sequence shown here is derived from an EMBL/GenBank/DDBJ whole genome shotgun (WGS) entry which is preliminary data.</text>
</comment>
<organism evidence="2 3">
    <name type="scientific">Caenorhabditis nigoni</name>
    <dbReference type="NCBI Taxonomy" id="1611254"/>
    <lineage>
        <taxon>Eukaryota</taxon>
        <taxon>Metazoa</taxon>
        <taxon>Ecdysozoa</taxon>
        <taxon>Nematoda</taxon>
        <taxon>Chromadorea</taxon>
        <taxon>Rhabditida</taxon>
        <taxon>Rhabditina</taxon>
        <taxon>Rhabditomorpha</taxon>
        <taxon>Rhabditoidea</taxon>
        <taxon>Rhabditidae</taxon>
        <taxon>Peloderinae</taxon>
        <taxon>Caenorhabditis</taxon>
    </lineage>
</organism>
<dbReference type="GO" id="GO:0004623">
    <property type="term" value="F:phospholipase A2 activity"/>
    <property type="evidence" value="ECO:0007669"/>
    <property type="project" value="InterPro"/>
</dbReference>
<feature type="signal peptide" evidence="1">
    <location>
        <begin position="1"/>
        <end position="17"/>
    </location>
</feature>
<dbReference type="InterPro" id="IPR036444">
    <property type="entry name" value="PLipase_A2_dom_sf"/>
</dbReference>
<name>A0A2G5SNZ2_9PELO</name>
<sequence length="109" mass="12989">MSLIPFFLLLLTARISTWECGSGFISSKLSFVIAAPFDKRYVNRCCQAHDENYERCGYWEKRYADDIFCDCLNNSDSWWTRWITKPIFCTAVRMLTAWHGLTERCNRYY</sequence>
<accession>A0A2G5SNZ2</accession>
<keyword evidence="1" id="KW-0732">Signal</keyword>
<feature type="chain" id="PRO_5013841866" description="Phospholipase A(2)" evidence="1">
    <location>
        <begin position="18"/>
        <end position="109"/>
    </location>
</feature>
<dbReference type="GO" id="GO:0050482">
    <property type="term" value="P:arachidonate secretion"/>
    <property type="evidence" value="ECO:0007669"/>
    <property type="project" value="InterPro"/>
</dbReference>
<evidence type="ECO:0000256" key="1">
    <source>
        <dbReference type="SAM" id="SignalP"/>
    </source>
</evidence>
<dbReference type="SUPFAM" id="SSF48619">
    <property type="entry name" value="Phospholipase A2, PLA2"/>
    <property type="match status" value="1"/>
</dbReference>
<dbReference type="OrthoDB" id="5850739at2759"/>
<dbReference type="EMBL" id="PDUG01000006">
    <property type="protein sequence ID" value="PIC16824.1"/>
    <property type="molecule type" value="Genomic_DNA"/>
</dbReference>
<gene>
    <name evidence="2" type="primary">Cnig_chr_X.g23288</name>
    <name evidence="2" type="ORF">B9Z55_023288</name>
</gene>
<protein>
    <recommendedName>
        <fullName evidence="4">Phospholipase A(2)</fullName>
    </recommendedName>
</protein>
<dbReference type="GO" id="GO:0006644">
    <property type="term" value="P:phospholipid metabolic process"/>
    <property type="evidence" value="ECO:0007669"/>
    <property type="project" value="InterPro"/>
</dbReference>
<dbReference type="InterPro" id="IPR053322">
    <property type="entry name" value="PLA2-like"/>
</dbReference>
<evidence type="ECO:0008006" key="4">
    <source>
        <dbReference type="Google" id="ProtNLM"/>
    </source>
</evidence>
<dbReference type="PANTHER" id="PTHR34228">
    <property type="entry name" value="PROTEIN CBG09474-RELATED"/>
    <property type="match status" value="1"/>
</dbReference>
<dbReference type="Proteomes" id="UP000230233">
    <property type="component" value="Chromosome X"/>
</dbReference>
<evidence type="ECO:0000313" key="2">
    <source>
        <dbReference type="EMBL" id="PIC16824.1"/>
    </source>
</evidence>